<dbReference type="SUPFAM" id="SSF56601">
    <property type="entry name" value="beta-lactamase/transpeptidase-like"/>
    <property type="match status" value="1"/>
</dbReference>
<feature type="domain" description="Glycosyl transferase family 51" evidence="19">
    <location>
        <begin position="98"/>
        <end position="284"/>
    </location>
</feature>
<evidence type="ECO:0000256" key="14">
    <source>
        <dbReference type="ARBA" id="ARBA00034000"/>
    </source>
</evidence>
<dbReference type="GO" id="GO:0008955">
    <property type="term" value="F:peptidoglycan glycosyltransferase activity"/>
    <property type="evidence" value="ECO:0007669"/>
    <property type="project" value="UniProtKB-EC"/>
</dbReference>
<dbReference type="InterPro" id="IPR012338">
    <property type="entry name" value="Beta-lactam/transpept-like"/>
</dbReference>
<keyword evidence="6 17" id="KW-0812">Transmembrane</keyword>
<dbReference type="InterPro" id="IPR050396">
    <property type="entry name" value="Glycosyltr_51/Transpeptidase"/>
</dbReference>
<dbReference type="InterPro" id="IPR036950">
    <property type="entry name" value="PBP_transglycosylase"/>
</dbReference>
<dbReference type="Gene3D" id="2.60.40.10">
    <property type="entry name" value="Immunoglobulins"/>
    <property type="match status" value="1"/>
</dbReference>
<evidence type="ECO:0000256" key="12">
    <source>
        <dbReference type="ARBA" id="ARBA00023268"/>
    </source>
</evidence>
<dbReference type="GO" id="GO:0009252">
    <property type="term" value="P:peptidoglycan biosynthetic process"/>
    <property type="evidence" value="ECO:0007669"/>
    <property type="project" value="UniProtKB-KW"/>
</dbReference>
<evidence type="ECO:0000313" key="20">
    <source>
        <dbReference type="EMBL" id="QED50191.1"/>
    </source>
</evidence>
<evidence type="ECO:0000256" key="8">
    <source>
        <dbReference type="ARBA" id="ARBA00022960"/>
    </source>
</evidence>
<feature type="compositionally biased region" description="Polar residues" evidence="16">
    <location>
        <begin position="909"/>
        <end position="918"/>
    </location>
</feature>
<keyword evidence="4" id="KW-0328">Glycosyltransferase</keyword>
<dbReference type="EMBL" id="CP042593">
    <property type="protein sequence ID" value="QED50191.1"/>
    <property type="molecule type" value="Genomic_DNA"/>
</dbReference>
<accession>A0A5B8ZB69</accession>
<keyword evidence="8" id="KW-0133">Cell shape</keyword>
<evidence type="ECO:0000256" key="5">
    <source>
        <dbReference type="ARBA" id="ARBA00022679"/>
    </source>
</evidence>
<keyword evidence="5" id="KW-0808">Transferase</keyword>
<dbReference type="Proteomes" id="UP000321555">
    <property type="component" value="Chromosome"/>
</dbReference>
<dbReference type="SUPFAM" id="SSF53955">
    <property type="entry name" value="Lysozyme-like"/>
    <property type="match status" value="1"/>
</dbReference>
<dbReference type="GO" id="GO:0009002">
    <property type="term" value="F:serine-type D-Ala-D-Ala carboxypeptidase activity"/>
    <property type="evidence" value="ECO:0007669"/>
    <property type="project" value="UniProtKB-EC"/>
</dbReference>
<dbReference type="GO" id="GO:0071555">
    <property type="term" value="P:cell wall organization"/>
    <property type="evidence" value="ECO:0007669"/>
    <property type="project" value="UniProtKB-KW"/>
</dbReference>
<dbReference type="GO" id="GO:0030288">
    <property type="term" value="C:outer membrane-bounded periplasmic space"/>
    <property type="evidence" value="ECO:0007669"/>
    <property type="project" value="TreeGrafter"/>
</dbReference>
<dbReference type="Gene3D" id="1.10.3810.10">
    <property type="entry name" value="Biosynthetic peptidoglycan transglycosylase-like"/>
    <property type="match status" value="1"/>
</dbReference>
<dbReference type="KEGG" id="bda:FSZ17_17735"/>
<evidence type="ECO:0000256" key="4">
    <source>
        <dbReference type="ARBA" id="ARBA00022676"/>
    </source>
</evidence>
<keyword evidence="7" id="KW-0378">Hydrolase</keyword>
<comment type="catalytic activity">
    <reaction evidence="14">
        <text>Preferential cleavage: (Ac)2-L-Lys-D-Ala-|-D-Ala. Also transpeptidation of peptidyl-alanyl moieties that are N-acyl substituents of D-alanine.</text>
        <dbReference type="EC" id="3.4.16.4"/>
    </reaction>
</comment>
<keyword evidence="11 17" id="KW-0472">Membrane</keyword>
<sequence length="969" mass="107939">MYMEQNQHFKDKLRSWFSLLTNKKATKGARISFQVAWNLILLFIVVVVLVGSFAGGVGAGYFASLVKDEKVRPYEKMKKDIYNYEETSDIYFADNVYLGKLRTDLEREEVKLDNVSQYLIDAVVATEDEYYYEHNGVVPKAIMRAVFQEVTNSSVQSGGSTLTQQLIKNQLLTNEVSFERKAKEILLALRLEKFFDKKEILEAYLNVSTFGRNSSGRNIAGVQAAAKGIFGVNAKDLNLAQSAFIAGLPQSPFGYTPYTQAGELKTPEGLEPGLTRMKTVLKRMYDNGKIDQKQYEEALAYDITKDFIPRVESTVEKYPYLTMEIEKRAVEIMTEILAKNDGYTEQDLKNNSELQNEYEILADRNIRQNGYQIHTTIHKGIYDAMQTAKDNFAYYGSDKVEMVKDAETGEMKEVIEPVQLGAILIDNSTGKILSFVGGRDFELNQVNHATFSTRSNGSTMKPLVVYAPALELGKVSPGTVIPDVEVYLDPHRPNEPYPRNYDKTYSGLVSARHALAMSYNVPAMLTYRTIIDQRPAQYLEKMGFTTVIENDYTTNSLALGGITNGVTVEENVNAYGTFANGGKFIDAYMIEKIVDKNGKVIYQHEVEPVEVFSPQTAYLTIDMMRDVISNGTASSLKGRLKFNSDWAGKTGTGQDLKDSWFVAVNPKVSFGVWNGYDTPKPLELRYKGLHHGARNVYLWADLMNAAYDAAPELVTSNQQFQMPGGIVRRSYCAASGLLPSEACSKAGLVETDLYNAKFVPTQSDDNFADGKFVYIGDKRYLALESTPEEFTKNGVIISPKLFEEKYRIPIKDVSQLIPKREKWAGLFVADSKLEENGKNPSAPSVSLSNSKIIWNQHPENDVIGYRIYQKSGGTIKKVGSITAGDQRSYQVSTGEYYVTAVDIAGKESAPSNVIQFGQTEPPPDKDQPSEPPKEDKDPPDDGDGSNPGSGTSPGDGNEDGDNQPPMDRN</sequence>
<evidence type="ECO:0000259" key="19">
    <source>
        <dbReference type="Pfam" id="PF00912"/>
    </source>
</evidence>
<dbReference type="Pfam" id="PF00912">
    <property type="entry name" value="Transgly"/>
    <property type="match status" value="1"/>
</dbReference>
<dbReference type="PANTHER" id="PTHR32282">
    <property type="entry name" value="BINDING PROTEIN TRANSPEPTIDASE, PUTATIVE-RELATED"/>
    <property type="match status" value="1"/>
</dbReference>
<dbReference type="STRING" id="1742359.GCA_001439625_02718"/>
<keyword evidence="21" id="KW-1185">Reference proteome</keyword>
<keyword evidence="13" id="KW-0961">Cell wall biogenesis/degradation</keyword>
<evidence type="ECO:0000256" key="13">
    <source>
        <dbReference type="ARBA" id="ARBA00023316"/>
    </source>
</evidence>
<keyword evidence="1" id="KW-1003">Cell membrane</keyword>
<evidence type="ECO:0000256" key="6">
    <source>
        <dbReference type="ARBA" id="ARBA00022692"/>
    </source>
</evidence>
<evidence type="ECO:0000313" key="21">
    <source>
        <dbReference type="Proteomes" id="UP000321555"/>
    </source>
</evidence>
<dbReference type="InterPro" id="IPR023346">
    <property type="entry name" value="Lysozyme-like_dom_sf"/>
</dbReference>
<dbReference type="PANTHER" id="PTHR32282:SF32">
    <property type="entry name" value="PENICILLIN-BINDING PROTEIN 2A"/>
    <property type="match status" value="1"/>
</dbReference>
<evidence type="ECO:0000256" key="3">
    <source>
        <dbReference type="ARBA" id="ARBA00022670"/>
    </source>
</evidence>
<comment type="catalytic activity">
    <reaction evidence="15">
        <text>[GlcNAc-(1-&gt;4)-Mur2Ac(oyl-L-Ala-gamma-D-Glu-L-Lys-D-Ala-D-Ala)](n)-di-trans,octa-cis-undecaprenyl diphosphate + beta-D-GlcNAc-(1-&gt;4)-Mur2Ac(oyl-L-Ala-gamma-D-Glu-L-Lys-D-Ala-D-Ala)-di-trans,octa-cis-undecaprenyl diphosphate = [GlcNAc-(1-&gt;4)-Mur2Ac(oyl-L-Ala-gamma-D-Glu-L-Lys-D-Ala-D-Ala)](n+1)-di-trans,octa-cis-undecaprenyl diphosphate + di-trans,octa-cis-undecaprenyl diphosphate + H(+)</text>
        <dbReference type="Rhea" id="RHEA:23708"/>
        <dbReference type="Rhea" id="RHEA-COMP:9602"/>
        <dbReference type="Rhea" id="RHEA-COMP:9603"/>
        <dbReference type="ChEBI" id="CHEBI:15378"/>
        <dbReference type="ChEBI" id="CHEBI:58405"/>
        <dbReference type="ChEBI" id="CHEBI:60033"/>
        <dbReference type="ChEBI" id="CHEBI:78435"/>
        <dbReference type="EC" id="2.4.99.28"/>
    </reaction>
</comment>
<dbReference type="GO" id="GO:0008360">
    <property type="term" value="P:regulation of cell shape"/>
    <property type="evidence" value="ECO:0007669"/>
    <property type="project" value="UniProtKB-KW"/>
</dbReference>
<feature type="transmembrane region" description="Helical" evidence="17">
    <location>
        <begin position="39"/>
        <end position="63"/>
    </location>
</feature>
<evidence type="ECO:0000256" key="17">
    <source>
        <dbReference type="SAM" id="Phobius"/>
    </source>
</evidence>
<dbReference type="Gene3D" id="3.40.710.10">
    <property type="entry name" value="DD-peptidase/beta-lactamase superfamily"/>
    <property type="match status" value="1"/>
</dbReference>
<evidence type="ECO:0000256" key="9">
    <source>
        <dbReference type="ARBA" id="ARBA00022984"/>
    </source>
</evidence>
<keyword evidence="9" id="KW-0573">Peptidoglycan synthesis</keyword>
<reference evidence="21" key="1">
    <citation type="submission" date="2019-08" db="EMBL/GenBank/DDBJ databases">
        <authorList>
            <person name="Zheng X."/>
        </authorList>
    </citation>
    <scope>NUCLEOTIDE SEQUENCE [LARGE SCALE GENOMIC DNA]</scope>
    <source>
        <strain evidence="21">FJAT-25496</strain>
    </source>
</reference>
<gene>
    <name evidence="20" type="ORF">FSZ17_17735</name>
</gene>
<dbReference type="AlphaFoldDB" id="A0A5B8ZB69"/>
<evidence type="ECO:0000259" key="18">
    <source>
        <dbReference type="Pfam" id="PF00905"/>
    </source>
</evidence>
<dbReference type="Gene3D" id="3.90.1310.40">
    <property type="match status" value="1"/>
</dbReference>
<keyword evidence="10 17" id="KW-1133">Transmembrane helix</keyword>
<dbReference type="InterPro" id="IPR001264">
    <property type="entry name" value="Glyco_trans_51"/>
</dbReference>
<keyword evidence="3" id="KW-0645">Protease</keyword>
<evidence type="ECO:0000256" key="7">
    <source>
        <dbReference type="ARBA" id="ARBA00022801"/>
    </source>
</evidence>
<protein>
    <submittedName>
        <fullName evidence="20">Penicillin-binding protein</fullName>
    </submittedName>
</protein>
<dbReference type="Pfam" id="PF00905">
    <property type="entry name" value="Transpeptidase"/>
    <property type="match status" value="1"/>
</dbReference>
<dbReference type="InterPro" id="IPR013783">
    <property type="entry name" value="Ig-like_fold"/>
</dbReference>
<proteinExistence type="predicted"/>
<keyword evidence="2" id="KW-0121">Carboxypeptidase</keyword>
<evidence type="ECO:0000256" key="2">
    <source>
        <dbReference type="ARBA" id="ARBA00022645"/>
    </source>
</evidence>
<feature type="region of interest" description="Disordered" evidence="16">
    <location>
        <begin position="909"/>
        <end position="969"/>
    </location>
</feature>
<feature type="compositionally biased region" description="Basic and acidic residues" evidence="16">
    <location>
        <begin position="922"/>
        <end position="936"/>
    </location>
</feature>
<evidence type="ECO:0000256" key="11">
    <source>
        <dbReference type="ARBA" id="ARBA00023136"/>
    </source>
</evidence>
<dbReference type="GO" id="GO:0006508">
    <property type="term" value="P:proteolysis"/>
    <property type="evidence" value="ECO:0007669"/>
    <property type="project" value="UniProtKB-KW"/>
</dbReference>
<evidence type="ECO:0000256" key="10">
    <source>
        <dbReference type="ARBA" id="ARBA00022989"/>
    </source>
</evidence>
<evidence type="ECO:0000256" key="16">
    <source>
        <dbReference type="SAM" id="MobiDB-lite"/>
    </source>
</evidence>
<keyword evidence="12" id="KW-0511">Multifunctional enzyme</keyword>
<name>A0A5B8ZB69_CYTDA</name>
<feature type="domain" description="Penicillin-binding protein transpeptidase" evidence="18">
    <location>
        <begin position="421"/>
        <end position="667"/>
    </location>
</feature>
<evidence type="ECO:0000256" key="1">
    <source>
        <dbReference type="ARBA" id="ARBA00022475"/>
    </source>
</evidence>
<dbReference type="GO" id="GO:0008658">
    <property type="term" value="F:penicillin binding"/>
    <property type="evidence" value="ECO:0007669"/>
    <property type="project" value="InterPro"/>
</dbReference>
<dbReference type="OrthoDB" id="9766909at2"/>
<evidence type="ECO:0000256" key="15">
    <source>
        <dbReference type="ARBA" id="ARBA00049902"/>
    </source>
</evidence>
<dbReference type="InterPro" id="IPR001460">
    <property type="entry name" value="PCN-bd_Tpept"/>
</dbReference>
<organism evidence="20 21">
    <name type="scientific">Cytobacillus dafuensis</name>
    <name type="common">Bacillus dafuensis</name>
    <dbReference type="NCBI Taxonomy" id="1742359"/>
    <lineage>
        <taxon>Bacteria</taxon>
        <taxon>Bacillati</taxon>
        <taxon>Bacillota</taxon>
        <taxon>Bacilli</taxon>
        <taxon>Bacillales</taxon>
        <taxon>Bacillaceae</taxon>
        <taxon>Cytobacillus</taxon>
    </lineage>
</organism>